<dbReference type="STRING" id="410359.Pcal_0948"/>
<dbReference type="GO" id="GO:0005737">
    <property type="term" value="C:cytoplasm"/>
    <property type="evidence" value="ECO:0007669"/>
    <property type="project" value="TreeGrafter"/>
</dbReference>
<dbReference type="NCBIfam" id="TIGR00148">
    <property type="entry name" value="UbiD family decarboxylase"/>
    <property type="match status" value="1"/>
</dbReference>
<keyword evidence="12" id="KW-1185">Reference proteome</keyword>
<dbReference type="PANTHER" id="PTHR30108">
    <property type="entry name" value="3-OCTAPRENYL-4-HYDROXYBENZOATE CARBOXY-LYASE-RELATED"/>
    <property type="match status" value="1"/>
</dbReference>
<organism evidence="11 12">
    <name type="scientific">Pyrobaculum calidifontis (strain DSM 21063 / JCM 11548 / VA1)</name>
    <dbReference type="NCBI Taxonomy" id="410359"/>
    <lineage>
        <taxon>Archaea</taxon>
        <taxon>Thermoproteota</taxon>
        <taxon>Thermoprotei</taxon>
        <taxon>Thermoproteales</taxon>
        <taxon>Thermoproteaceae</taxon>
        <taxon>Pyrobaculum</taxon>
    </lineage>
</organism>
<dbReference type="OrthoDB" id="8480at2157"/>
<dbReference type="EMBL" id="CP000561">
    <property type="protein sequence ID" value="ABO08373.1"/>
    <property type="molecule type" value="Genomic_DNA"/>
</dbReference>
<evidence type="ECO:0000256" key="5">
    <source>
        <dbReference type="ARBA" id="ARBA00049583"/>
    </source>
</evidence>
<name>A3MUQ6_PYRCJ</name>
<dbReference type="InterPro" id="IPR049381">
    <property type="entry name" value="UbiD-like_C"/>
</dbReference>
<evidence type="ECO:0000313" key="12">
    <source>
        <dbReference type="Proteomes" id="UP000001431"/>
    </source>
</evidence>
<evidence type="ECO:0000256" key="8">
    <source>
        <dbReference type="ARBA" id="ARBA00049936"/>
    </source>
</evidence>
<evidence type="ECO:0000259" key="9">
    <source>
        <dbReference type="Pfam" id="PF01977"/>
    </source>
</evidence>
<evidence type="ECO:0000259" key="10">
    <source>
        <dbReference type="Pfam" id="PF20696"/>
    </source>
</evidence>
<dbReference type="InterPro" id="IPR048304">
    <property type="entry name" value="UbiD_Rift_dom"/>
</dbReference>
<dbReference type="KEGG" id="pcl:Pcal_0948"/>
<dbReference type="RefSeq" id="WP_011849631.1">
    <property type="nucleotide sequence ID" value="NC_009073.1"/>
</dbReference>
<proteinExistence type="inferred from homology"/>
<dbReference type="Proteomes" id="UP000001431">
    <property type="component" value="Chromosome"/>
</dbReference>
<evidence type="ECO:0000256" key="4">
    <source>
        <dbReference type="ARBA" id="ARBA00049054"/>
    </source>
</evidence>
<evidence type="ECO:0000256" key="2">
    <source>
        <dbReference type="ARBA" id="ARBA00005092"/>
    </source>
</evidence>
<dbReference type="eggNOG" id="arCOG01671">
    <property type="taxonomic scope" value="Archaea"/>
</dbReference>
<sequence length="425" mass="46791">MHLRDVVSSLDVEYFDPPYGEFTIARILKATEGRKTPVFRGVGDGFTGVGNLVDTRAKLFAFLGVSSDEEAYTKLLSAVENPGRAELVSTWRDMYREVDSLRKLPMVRYYEKEATPYITSGVVIGVGPQGVMNASIHRFSPLGDRRAVVRLVPRHLYQIYKTNLRYGRETPIALAWGVHPLVLLAAATSPPYGVFELDVAAKLMGGLKIMAMDNGAVAPFMASVVIEGYLTAELATEGPFVDIVGVYDRVRKQPVVKVERIYVLREEAYVHYLLPAGLEHIMLMGFEKEAKIWKLAKSAVPGVRKVRLTRGGFGWLVAVISLDKSVEGDAKNAILAAFAAHPSLKIAIAVDSDVDPDDPVAVEWAIATRLRADRGLFIIPYVRGSTLDPVALNEEGLTHKIGIDATRPLDADPALFERARIPEDF</sequence>
<dbReference type="HOGENOM" id="CLU_023348_5_1_2"/>
<evidence type="ECO:0000256" key="3">
    <source>
        <dbReference type="ARBA" id="ARBA00010021"/>
    </source>
</evidence>
<dbReference type="SUPFAM" id="SSF143968">
    <property type="entry name" value="UbiD C-terminal domain-like"/>
    <property type="match status" value="1"/>
</dbReference>
<dbReference type="Gene3D" id="3.40.1670.10">
    <property type="entry name" value="UbiD C-terminal domain-like"/>
    <property type="match status" value="1"/>
</dbReference>
<dbReference type="FunFam" id="3.40.1670.10:FF:000003">
    <property type="entry name" value="Phenolic acid decarboxylase"/>
    <property type="match status" value="1"/>
</dbReference>
<dbReference type="AlphaFoldDB" id="A3MUQ6"/>
<dbReference type="InterPro" id="IPR002830">
    <property type="entry name" value="UbiD"/>
</dbReference>
<accession>A3MUQ6</accession>
<evidence type="ECO:0000256" key="7">
    <source>
        <dbReference type="ARBA" id="ARBA00049754"/>
    </source>
</evidence>
<feature type="domain" description="3-octaprenyl-4-hydroxybenzoate carboxy-lyase-like Rift-related" evidence="9">
    <location>
        <begin position="100"/>
        <end position="275"/>
    </location>
</feature>
<reference evidence="11" key="1">
    <citation type="submission" date="2007-02" db="EMBL/GenBank/DDBJ databases">
        <title>Complete sequence of Pyrobaculum calidifontis JCM 11548.</title>
        <authorList>
            <consortium name="US DOE Joint Genome Institute"/>
            <person name="Copeland A."/>
            <person name="Lucas S."/>
            <person name="Lapidus A."/>
            <person name="Barry K."/>
            <person name="Glavina del Rio T."/>
            <person name="Dalin E."/>
            <person name="Tice H."/>
            <person name="Pitluck S."/>
            <person name="Chain P."/>
            <person name="Malfatti S."/>
            <person name="Shin M."/>
            <person name="Vergez L."/>
            <person name="Schmutz J."/>
            <person name="Larimer F."/>
            <person name="Land M."/>
            <person name="Hauser L."/>
            <person name="Kyrpides N."/>
            <person name="Mikhailova N."/>
            <person name="Cozen A.E."/>
            <person name="Fitz-Gibbon S.T."/>
            <person name="House C.H."/>
            <person name="Saltikov C."/>
            <person name="Lowe T.M."/>
            <person name="Richardson P."/>
        </authorList>
    </citation>
    <scope>NUCLEOTIDE SEQUENCE [LARGE SCALE GENOMIC DNA]</scope>
    <source>
        <strain evidence="11">JCM 11548</strain>
    </source>
</reference>
<comment type="cofactor">
    <cofactor evidence="8">
        <name>prenylated FMN</name>
        <dbReference type="ChEBI" id="CHEBI:87746"/>
    </cofactor>
</comment>
<comment type="similarity">
    <text evidence="3">Belongs to the UbiD family.</text>
</comment>
<comment type="cofactor">
    <cofactor evidence="1">
        <name>Mn(2+)</name>
        <dbReference type="ChEBI" id="CHEBI:29035"/>
    </cofactor>
</comment>
<comment type="function">
    <text evidence="5">Catalyzes the conversion of trans-anhydromevalonate 5-phosphate (tAHMP) into isopentenyl phosphate. Involved in the archaeal mevalonate (MVA) pathway, which provides fundamental precursors for isoprenoid biosynthesis, such as isopentenyl diphosphate (IPP) and dimethylallyl diphosphate (DMAPP).</text>
</comment>
<evidence type="ECO:0000256" key="1">
    <source>
        <dbReference type="ARBA" id="ARBA00001936"/>
    </source>
</evidence>
<dbReference type="SUPFAM" id="SSF50475">
    <property type="entry name" value="FMN-binding split barrel"/>
    <property type="match status" value="1"/>
</dbReference>
<dbReference type="EC" id="4.1.1.126" evidence="6"/>
<dbReference type="GO" id="GO:0016831">
    <property type="term" value="F:carboxy-lyase activity"/>
    <property type="evidence" value="ECO:0007669"/>
    <property type="project" value="InterPro"/>
</dbReference>
<evidence type="ECO:0000256" key="6">
    <source>
        <dbReference type="ARBA" id="ARBA00049727"/>
    </source>
</evidence>
<feature type="domain" description="3-octaprenyl-4-hydroxybenzoate carboxy-lyase-like C-terminal" evidence="10">
    <location>
        <begin position="282"/>
        <end position="405"/>
    </location>
</feature>
<gene>
    <name evidence="11" type="ordered locus">Pcal_0948</name>
</gene>
<comment type="pathway">
    <text evidence="2">Isoprenoid biosynthesis; isopentenyl diphosphate biosynthesis via mevalonate pathway.</text>
</comment>
<protein>
    <recommendedName>
        <fullName evidence="7">Anhydromevalonate phosphate decarboxylase</fullName>
        <ecNumber evidence="6">4.1.1.126</ecNumber>
    </recommendedName>
</protein>
<dbReference type="Pfam" id="PF20696">
    <property type="entry name" value="UbiD_C"/>
    <property type="match status" value="1"/>
</dbReference>
<dbReference type="PANTHER" id="PTHR30108:SF21">
    <property type="entry name" value="4-HYDROXYBENZOATE DECARBOXYLASE"/>
    <property type="match status" value="1"/>
</dbReference>
<evidence type="ECO:0000313" key="11">
    <source>
        <dbReference type="EMBL" id="ABO08373.1"/>
    </source>
</evidence>
<comment type="catalytic activity">
    <reaction evidence="4">
        <text>(2E)-3-methyl-5-phosphooxypent-2-enoate + H(+) = isopentenyl phosphate + CO2</text>
        <dbReference type="Rhea" id="RHEA:78971"/>
        <dbReference type="ChEBI" id="CHEBI:15378"/>
        <dbReference type="ChEBI" id="CHEBI:16526"/>
        <dbReference type="ChEBI" id="CHEBI:65078"/>
        <dbReference type="ChEBI" id="CHEBI:229665"/>
        <dbReference type="EC" id="4.1.1.126"/>
    </reaction>
    <physiologicalReaction direction="left-to-right" evidence="4">
        <dbReference type="Rhea" id="RHEA:78972"/>
    </physiologicalReaction>
</comment>
<dbReference type="Pfam" id="PF01977">
    <property type="entry name" value="UbiD"/>
    <property type="match status" value="1"/>
</dbReference>
<dbReference type="GeneID" id="4909770"/>